<dbReference type="GO" id="GO:0005524">
    <property type="term" value="F:ATP binding"/>
    <property type="evidence" value="ECO:0007669"/>
    <property type="project" value="UniProtKB-UniRule"/>
</dbReference>
<dbReference type="PRINTS" id="PR00051">
    <property type="entry name" value="DNAA"/>
</dbReference>
<evidence type="ECO:0000256" key="7">
    <source>
        <dbReference type="ARBA" id="ARBA00023125"/>
    </source>
</evidence>
<dbReference type="SUPFAM" id="SSF52540">
    <property type="entry name" value="P-loop containing nucleoside triphosphate hydrolases"/>
    <property type="match status" value="1"/>
</dbReference>
<dbReference type="GO" id="GO:0003688">
    <property type="term" value="F:DNA replication origin binding"/>
    <property type="evidence" value="ECO:0007669"/>
    <property type="project" value="UniProtKB-UniRule"/>
</dbReference>
<evidence type="ECO:0000256" key="1">
    <source>
        <dbReference type="ARBA" id="ARBA00006583"/>
    </source>
</evidence>
<name>A0A1G2PEF3_9BACT</name>
<evidence type="ECO:0000256" key="3">
    <source>
        <dbReference type="ARBA" id="ARBA00022705"/>
    </source>
</evidence>
<feature type="region of interest" description="Domain I, interacts with DnaA modulators" evidence="8">
    <location>
        <begin position="1"/>
        <end position="98"/>
    </location>
</feature>
<dbReference type="Gene3D" id="3.40.50.300">
    <property type="entry name" value="P-loop containing nucleotide triphosphate hydrolases"/>
    <property type="match status" value="1"/>
</dbReference>
<dbReference type="InterPro" id="IPR001957">
    <property type="entry name" value="Chromosome_initiator_DnaA"/>
</dbReference>
<dbReference type="SMART" id="SM00382">
    <property type="entry name" value="AAA"/>
    <property type="match status" value="1"/>
</dbReference>
<dbReference type="Gene3D" id="3.30.300.180">
    <property type="match status" value="1"/>
</dbReference>
<evidence type="ECO:0000256" key="6">
    <source>
        <dbReference type="ARBA" id="ARBA00023121"/>
    </source>
</evidence>
<dbReference type="InterPro" id="IPR013317">
    <property type="entry name" value="DnaA_dom"/>
</dbReference>
<evidence type="ECO:0000313" key="14">
    <source>
        <dbReference type="EMBL" id="OHA46663.1"/>
    </source>
</evidence>
<gene>
    <name evidence="8" type="primary">dnaA</name>
    <name evidence="14" type="ORF">A2828_02045</name>
</gene>
<keyword evidence="7 8" id="KW-0238">DNA-binding</keyword>
<feature type="domain" description="Chromosomal replication initiator DnaA C-terminal" evidence="13">
    <location>
        <begin position="364"/>
        <end position="433"/>
    </location>
</feature>
<dbReference type="InterPro" id="IPR024633">
    <property type="entry name" value="DnaA_N_dom"/>
</dbReference>
<sequence>MTKDDLWQLVLGELELSLSRANFITWFQKTVLYDKKDGLAVVSVPNAFAKEWLETKYRKPILKSLRTKDNEIRDIQFVVGKTQHRENGVSHAAKNPASAPSILSLPLQHSQVDRETNLNPRYTFDGFVIGQFNELAHAAAKAVTERTGMVYNPLFIYGGVGLGKTHLLQAVGNALMKKRAGLKIRYISCEKFTNDFVSSIKNRTIDEFKEKYRQLDVLIIDDIQFIAGKERTQEELFHTFNALSTENKQVVFSSDRPPKAIPTLEERLRSRFEGGMIADITPPDFETRMAILKTKSVERGLLLSEQTLTAIANIIQKNIRELEGALNRVAMVKGVSATSGQVDISPNEIHKLLSGTIKVQKKCSWRDVIRVVADFYDIEEREILEKSRRQEVVRPRQVTMYILREELRNSYPFIGRKIGGRDHTTVMHACEKIEEERRTNGQIFDEINTIKERLRLHE</sequence>
<feature type="region of interest" description="Domain IV, binds dsDNA" evidence="8">
    <location>
        <begin position="334"/>
        <end position="458"/>
    </location>
</feature>
<dbReference type="SMART" id="SM00760">
    <property type="entry name" value="Bac_DnaA_C"/>
    <property type="match status" value="1"/>
</dbReference>
<dbReference type="InterPro" id="IPR013159">
    <property type="entry name" value="DnaA_C"/>
</dbReference>
<proteinExistence type="inferred from homology"/>
<keyword evidence="6 8" id="KW-0446">Lipid-binding</keyword>
<evidence type="ECO:0000256" key="2">
    <source>
        <dbReference type="ARBA" id="ARBA00022490"/>
    </source>
</evidence>
<dbReference type="PANTHER" id="PTHR30050:SF2">
    <property type="entry name" value="CHROMOSOMAL REPLICATION INITIATOR PROTEIN DNAA"/>
    <property type="match status" value="1"/>
</dbReference>
<comment type="function">
    <text evidence="8 10">Plays an essential role in the initiation and regulation of chromosomal replication. ATP-DnaA binds to the origin of replication (oriC) to initiate formation of the DNA replication initiation complex once per cell cycle. Binds the DnaA box (a 9 base pair repeat at the origin) and separates the double-stranded (ds)DNA. Forms a right-handed helical filament on oriC DNA; dsDNA binds to the exterior of the filament while single-stranded (ss)DNA is stabiized in the filament's interior. The ATP-DnaA-oriC complex binds and stabilizes one strand of the AT-rich DNA unwinding element (DUE), permitting loading of DNA polymerase. After initiation quickly degrades to an ADP-DnaA complex that is not apt for DNA replication. Binds acidic phospholipids.</text>
</comment>
<comment type="subunit">
    <text evidence="8">Oligomerizes as a right-handed, spiral filament on DNA at oriC.</text>
</comment>
<dbReference type="SUPFAM" id="SSF48295">
    <property type="entry name" value="TrpR-like"/>
    <property type="match status" value="1"/>
</dbReference>
<dbReference type="GO" id="GO:0008289">
    <property type="term" value="F:lipid binding"/>
    <property type="evidence" value="ECO:0007669"/>
    <property type="project" value="UniProtKB-KW"/>
</dbReference>
<feature type="binding site" evidence="8">
    <location>
        <position position="164"/>
    </location>
    <ligand>
        <name>ATP</name>
        <dbReference type="ChEBI" id="CHEBI:30616"/>
    </ligand>
</feature>
<dbReference type="InterPro" id="IPR020591">
    <property type="entry name" value="Chromosome_initiator_DnaA-like"/>
</dbReference>
<dbReference type="EMBL" id="MHSR01000013">
    <property type="protein sequence ID" value="OHA46663.1"/>
    <property type="molecule type" value="Genomic_DNA"/>
</dbReference>
<dbReference type="CDD" id="cd06571">
    <property type="entry name" value="Bac_DnaA_C"/>
    <property type="match status" value="1"/>
</dbReference>
<feature type="domain" description="AAA+ ATPase" evidence="12">
    <location>
        <begin position="150"/>
        <end position="282"/>
    </location>
</feature>
<dbReference type="Gene3D" id="1.10.8.60">
    <property type="match status" value="1"/>
</dbReference>
<dbReference type="Gene3D" id="1.10.1750.10">
    <property type="match status" value="1"/>
</dbReference>
<dbReference type="CDD" id="cd00009">
    <property type="entry name" value="AAA"/>
    <property type="match status" value="1"/>
</dbReference>
<dbReference type="Pfam" id="PF00308">
    <property type="entry name" value="Bac_DnaA"/>
    <property type="match status" value="1"/>
</dbReference>
<comment type="domain">
    <text evidence="8">Domain I is involved in oligomerization and binding regulators, domain II is flexibile and of varying length in different bacteria, domain III forms the AAA+ region, while domain IV binds dsDNA.</text>
</comment>
<keyword evidence="4 8" id="KW-0547">Nucleotide-binding</keyword>
<reference evidence="14 15" key="1">
    <citation type="journal article" date="2016" name="Nat. Commun.">
        <title>Thousands of microbial genomes shed light on interconnected biogeochemical processes in an aquifer system.</title>
        <authorList>
            <person name="Anantharaman K."/>
            <person name="Brown C.T."/>
            <person name="Hug L.A."/>
            <person name="Sharon I."/>
            <person name="Castelle C.J."/>
            <person name="Probst A.J."/>
            <person name="Thomas B.C."/>
            <person name="Singh A."/>
            <person name="Wilkins M.J."/>
            <person name="Karaoz U."/>
            <person name="Brodie E.L."/>
            <person name="Williams K.H."/>
            <person name="Hubbard S.S."/>
            <person name="Banfield J.F."/>
        </authorList>
    </citation>
    <scope>NUCLEOTIDE SEQUENCE [LARGE SCALE GENOMIC DNA]</scope>
</reference>
<comment type="caution">
    <text evidence="14">The sequence shown here is derived from an EMBL/GenBank/DDBJ whole genome shotgun (WGS) entry which is preliminary data.</text>
</comment>
<comment type="similarity">
    <text evidence="1 8 11">Belongs to the DnaA family.</text>
</comment>
<evidence type="ECO:0000259" key="13">
    <source>
        <dbReference type="SMART" id="SM00760"/>
    </source>
</evidence>
<dbReference type="HAMAP" id="MF_00377">
    <property type="entry name" value="DnaA_bact"/>
    <property type="match status" value="1"/>
</dbReference>
<protein>
    <recommendedName>
        <fullName evidence="8 9">Chromosomal replication initiator protein DnaA</fullName>
    </recommendedName>
</protein>
<dbReference type="Pfam" id="PF11638">
    <property type="entry name" value="DnaA_N"/>
    <property type="match status" value="1"/>
</dbReference>
<dbReference type="InterPro" id="IPR027417">
    <property type="entry name" value="P-loop_NTPase"/>
</dbReference>
<dbReference type="InterPro" id="IPR010921">
    <property type="entry name" value="Trp_repressor/repl_initiator"/>
</dbReference>
<dbReference type="PROSITE" id="PS01008">
    <property type="entry name" value="DNAA"/>
    <property type="match status" value="1"/>
</dbReference>
<dbReference type="Proteomes" id="UP000178869">
    <property type="component" value="Unassembled WGS sequence"/>
</dbReference>
<evidence type="ECO:0000256" key="4">
    <source>
        <dbReference type="ARBA" id="ARBA00022741"/>
    </source>
</evidence>
<evidence type="ECO:0000259" key="12">
    <source>
        <dbReference type="SMART" id="SM00382"/>
    </source>
</evidence>
<organism evidence="14 15">
    <name type="scientific">Candidatus Terrybacteria bacterium RIFCSPHIGHO2_01_FULL_43_35</name>
    <dbReference type="NCBI Taxonomy" id="1802361"/>
    <lineage>
        <taxon>Bacteria</taxon>
        <taxon>Candidatus Terryibacteriota</taxon>
    </lineage>
</organism>
<evidence type="ECO:0000313" key="15">
    <source>
        <dbReference type="Proteomes" id="UP000178869"/>
    </source>
</evidence>
<dbReference type="FunFam" id="3.40.50.300:FF:000668">
    <property type="entry name" value="Chromosomal replication initiator protein DnaA"/>
    <property type="match status" value="1"/>
</dbReference>
<dbReference type="NCBIfam" id="TIGR00362">
    <property type="entry name" value="DnaA"/>
    <property type="match status" value="1"/>
</dbReference>
<dbReference type="GO" id="GO:0005737">
    <property type="term" value="C:cytoplasm"/>
    <property type="evidence" value="ECO:0007669"/>
    <property type="project" value="UniProtKB-SubCell"/>
</dbReference>
<accession>A0A1G2PEF3</accession>
<evidence type="ECO:0000256" key="10">
    <source>
        <dbReference type="RuleBase" id="RU000577"/>
    </source>
</evidence>
<evidence type="ECO:0000256" key="11">
    <source>
        <dbReference type="RuleBase" id="RU004227"/>
    </source>
</evidence>
<feature type="binding site" evidence="8">
    <location>
        <position position="163"/>
    </location>
    <ligand>
        <name>ATP</name>
        <dbReference type="ChEBI" id="CHEBI:30616"/>
    </ligand>
</feature>
<evidence type="ECO:0000256" key="9">
    <source>
        <dbReference type="NCBIfam" id="TIGR00362"/>
    </source>
</evidence>
<dbReference type="InterPro" id="IPR018312">
    <property type="entry name" value="Chromosome_initiator_DnaA_CS"/>
</dbReference>
<dbReference type="PANTHER" id="PTHR30050">
    <property type="entry name" value="CHROMOSOMAL REPLICATION INITIATOR PROTEIN DNAA"/>
    <property type="match status" value="1"/>
</dbReference>
<dbReference type="InterPro" id="IPR003593">
    <property type="entry name" value="AAA+_ATPase"/>
</dbReference>
<feature type="region of interest" description="Domain III, AAA+ region" evidence="8">
    <location>
        <begin position="117"/>
        <end position="333"/>
    </location>
</feature>
<keyword evidence="2 8" id="KW-0963">Cytoplasm</keyword>
<evidence type="ECO:0000256" key="8">
    <source>
        <dbReference type="HAMAP-Rule" id="MF_00377"/>
    </source>
</evidence>
<comment type="subcellular location">
    <subcellularLocation>
        <location evidence="8">Cytoplasm</location>
    </subcellularLocation>
</comment>
<feature type="binding site" evidence="8">
    <location>
        <position position="161"/>
    </location>
    <ligand>
        <name>ATP</name>
        <dbReference type="ChEBI" id="CHEBI:30616"/>
    </ligand>
</feature>
<evidence type="ECO:0000256" key="5">
    <source>
        <dbReference type="ARBA" id="ARBA00022840"/>
    </source>
</evidence>
<dbReference type="GO" id="GO:0005886">
    <property type="term" value="C:plasma membrane"/>
    <property type="evidence" value="ECO:0007669"/>
    <property type="project" value="TreeGrafter"/>
</dbReference>
<comment type="caution">
    <text evidence="8">Lacks conserved residue(s) required for the propagation of feature annotation.</text>
</comment>
<dbReference type="AlphaFoldDB" id="A0A1G2PEF3"/>
<dbReference type="GO" id="GO:0006275">
    <property type="term" value="P:regulation of DNA replication"/>
    <property type="evidence" value="ECO:0007669"/>
    <property type="project" value="UniProtKB-UniRule"/>
</dbReference>
<dbReference type="GO" id="GO:0006270">
    <property type="term" value="P:DNA replication initiation"/>
    <property type="evidence" value="ECO:0007669"/>
    <property type="project" value="UniProtKB-UniRule"/>
</dbReference>
<keyword evidence="3 8" id="KW-0235">DNA replication</keyword>
<dbReference type="Pfam" id="PF08299">
    <property type="entry name" value="Bac_DnaA_C"/>
    <property type="match status" value="1"/>
</dbReference>
<keyword evidence="5 8" id="KW-0067">ATP-binding</keyword>
<feature type="binding site" evidence="8">
    <location>
        <position position="165"/>
    </location>
    <ligand>
        <name>ATP</name>
        <dbReference type="ChEBI" id="CHEBI:30616"/>
    </ligand>
</feature>
<dbReference type="InterPro" id="IPR038454">
    <property type="entry name" value="DnaA_N_sf"/>
</dbReference>